<reference evidence="6" key="1">
    <citation type="submission" date="2013-04" db="EMBL/GenBank/DDBJ databases">
        <authorList>
            <person name="Qu J."/>
            <person name="Murali S.C."/>
            <person name="Bandaranaike D."/>
            <person name="Bellair M."/>
            <person name="Blankenburg K."/>
            <person name="Chao H."/>
            <person name="Dinh H."/>
            <person name="Doddapaneni H."/>
            <person name="Downs B."/>
            <person name="Dugan-Rocha S."/>
            <person name="Elkadiri S."/>
            <person name="Gnanaolivu R.D."/>
            <person name="Hernandez B."/>
            <person name="Javaid M."/>
            <person name="Jayaseelan J.C."/>
            <person name="Lee S."/>
            <person name="Li M."/>
            <person name="Ming W."/>
            <person name="Munidasa M."/>
            <person name="Muniz J."/>
            <person name="Nguyen L."/>
            <person name="Ongeri F."/>
            <person name="Osuji N."/>
            <person name="Pu L.-L."/>
            <person name="Puazo M."/>
            <person name="Qu C."/>
            <person name="Quiroz J."/>
            <person name="Raj R."/>
            <person name="Weissenberger G."/>
            <person name="Xin Y."/>
            <person name="Zou X."/>
            <person name="Han Y."/>
            <person name="Richards S."/>
            <person name="Worley K."/>
            <person name="Muzny D."/>
            <person name="Gibbs R."/>
        </authorList>
    </citation>
    <scope>NUCLEOTIDE SEQUENCE</scope>
    <source>
        <strain evidence="6">Sampled in the wild</strain>
    </source>
</reference>
<dbReference type="InterPro" id="IPR027417">
    <property type="entry name" value="P-loop_NTPase"/>
</dbReference>
<dbReference type="PROSITE" id="PS51219">
    <property type="entry name" value="DPCK"/>
    <property type="match status" value="1"/>
</dbReference>
<dbReference type="EMBL" id="KZ308312">
    <property type="protein sequence ID" value="KAG8227163.1"/>
    <property type="molecule type" value="Genomic_DNA"/>
</dbReference>
<evidence type="ECO:0000256" key="3">
    <source>
        <dbReference type="ARBA" id="ARBA00022840"/>
    </source>
</evidence>
<reference evidence="6" key="2">
    <citation type="submission" date="2017-10" db="EMBL/GenBank/DDBJ databases">
        <title>Ladona fulva Genome sequencing and assembly.</title>
        <authorList>
            <person name="Murali S."/>
            <person name="Richards S."/>
            <person name="Bandaranaike D."/>
            <person name="Bellair M."/>
            <person name="Blankenburg K."/>
            <person name="Chao H."/>
            <person name="Dinh H."/>
            <person name="Doddapaneni H."/>
            <person name="Dugan-Rocha S."/>
            <person name="Elkadiri S."/>
            <person name="Gnanaolivu R."/>
            <person name="Hernandez B."/>
            <person name="Skinner E."/>
            <person name="Javaid M."/>
            <person name="Lee S."/>
            <person name="Li M."/>
            <person name="Ming W."/>
            <person name="Munidasa M."/>
            <person name="Muniz J."/>
            <person name="Nguyen L."/>
            <person name="Hughes D."/>
            <person name="Osuji N."/>
            <person name="Pu L.-L."/>
            <person name="Puazo M."/>
            <person name="Qu C."/>
            <person name="Quiroz J."/>
            <person name="Raj R."/>
            <person name="Weissenberger G."/>
            <person name="Xin Y."/>
            <person name="Zou X."/>
            <person name="Han Y."/>
            <person name="Worley K."/>
            <person name="Muzny D."/>
            <person name="Gibbs R."/>
        </authorList>
    </citation>
    <scope>NUCLEOTIDE SEQUENCE</scope>
    <source>
        <strain evidence="6">Sampled in the wild</strain>
    </source>
</reference>
<accession>A0A8K0NZH1</accession>
<dbReference type="HAMAP" id="MF_00376">
    <property type="entry name" value="Dephospho_CoA_kinase"/>
    <property type="match status" value="1"/>
</dbReference>
<keyword evidence="5" id="KW-0472">Membrane</keyword>
<dbReference type="NCBIfam" id="TIGR00152">
    <property type="entry name" value="dephospho-CoA kinase"/>
    <property type="match status" value="1"/>
</dbReference>
<dbReference type="PANTHER" id="PTHR10695:SF46">
    <property type="entry name" value="BIFUNCTIONAL COENZYME A SYNTHASE-RELATED"/>
    <property type="match status" value="1"/>
</dbReference>
<proteinExistence type="inferred from homology"/>
<evidence type="ECO:0000256" key="5">
    <source>
        <dbReference type="SAM" id="Phobius"/>
    </source>
</evidence>
<dbReference type="InterPro" id="IPR001977">
    <property type="entry name" value="Depp_CoAkinase"/>
</dbReference>
<keyword evidence="5" id="KW-1133">Transmembrane helix</keyword>
<protein>
    <recommendedName>
        <fullName evidence="4">Dephospho-CoA kinase domain-containing protein</fullName>
    </recommendedName>
</protein>
<dbReference type="GO" id="GO:0005524">
    <property type="term" value="F:ATP binding"/>
    <property type="evidence" value="ECO:0007669"/>
    <property type="project" value="UniProtKB-KW"/>
</dbReference>
<evidence type="ECO:0000256" key="2">
    <source>
        <dbReference type="ARBA" id="ARBA00022741"/>
    </source>
</evidence>
<keyword evidence="3" id="KW-0067">ATP-binding</keyword>
<dbReference type="AlphaFoldDB" id="A0A8K0NZH1"/>
<dbReference type="Proteomes" id="UP000792457">
    <property type="component" value="Unassembled WGS sequence"/>
</dbReference>
<keyword evidence="2" id="KW-0547">Nucleotide-binding</keyword>
<dbReference type="PANTHER" id="PTHR10695">
    <property type="entry name" value="DEPHOSPHO-COA KINASE-RELATED"/>
    <property type="match status" value="1"/>
</dbReference>
<gene>
    <name evidence="6" type="ORF">J437_LFUL001707</name>
</gene>
<comment type="caution">
    <text evidence="6">The sequence shown here is derived from an EMBL/GenBank/DDBJ whole genome shotgun (WGS) entry which is preliminary data.</text>
</comment>
<organism evidence="6 7">
    <name type="scientific">Ladona fulva</name>
    <name type="common">Scarce chaser dragonfly</name>
    <name type="synonym">Libellula fulva</name>
    <dbReference type="NCBI Taxonomy" id="123851"/>
    <lineage>
        <taxon>Eukaryota</taxon>
        <taxon>Metazoa</taxon>
        <taxon>Ecdysozoa</taxon>
        <taxon>Arthropoda</taxon>
        <taxon>Hexapoda</taxon>
        <taxon>Insecta</taxon>
        <taxon>Pterygota</taxon>
        <taxon>Palaeoptera</taxon>
        <taxon>Odonata</taxon>
        <taxon>Epiprocta</taxon>
        <taxon>Anisoptera</taxon>
        <taxon>Libelluloidea</taxon>
        <taxon>Libellulidae</taxon>
        <taxon>Ladona</taxon>
    </lineage>
</organism>
<comment type="similarity">
    <text evidence="1">Belongs to the CoaE family.</text>
</comment>
<dbReference type="FunFam" id="3.40.50.300:FF:000485">
    <property type="entry name" value="Dephospho-CoA kinase CAB5"/>
    <property type="match status" value="1"/>
</dbReference>
<dbReference type="GO" id="GO:0015937">
    <property type="term" value="P:coenzyme A biosynthetic process"/>
    <property type="evidence" value="ECO:0007669"/>
    <property type="project" value="InterPro"/>
</dbReference>
<dbReference type="CDD" id="cd02022">
    <property type="entry name" value="DPCK"/>
    <property type="match status" value="1"/>
</dbReference>
<evidence type="ECO:0000256" key="1">
    <source>
        <dbReference type="ARBA" id="ARBA00009018"/>
    </source>
</evidence>
<dbReference type="Gene3D" id="3.40.50.300">
    <property type="entry name" value="P-loop containing nucleotide triphosphate hydrolases"/>
    <property type="match status" value="1"/>
</dbReference>
<evidence type="ECO:0000313" key="6">
    <source>
        <dbReference type="EMBL" id="KAG8227163.1"/>
    </source>
</evidence>
<keyword evidence="5" id="KW-0812">Transmembrane</keyword>
<dbReference type="OrthoDB" id="247245at2759"/>
<name>A0A8K0NZH1_LADFU</name>
<keyword evidence="7" id="KW-1185">Reference proteome</keyword>
<feature type="transmembrane region" description="Helical" evidence="5">
    <location>
        <begin position="206"/>
        <end position="226"/>
    </location>
</feature>
<dbReference type="GO" id="GO:0005737">
    <property type="term" value="C:cytoplasm"/>
    <property type="evidence" value="ECO:0007669"/>
    <property type="project" value="UniProtKB-ARBA"/>
</dbReference>
<dbReference type="Pfam" id="PF01121">
    <property type="entry name" value="CoaE"/>
    <property type="match status" value="1"/>
</dbReference>
<evidence type="ECO:0000313" key="7">
    <source>
        <dbReference type="Proteomes" id="UP000792457"/>
    </source>
</evidence>
<dbReference type="SUPFAM" id="SSF52540">
    <property type="entry name" value="P-loop containing nucleoside triphosphate hydrolases"/>
    <property type="match status" value="1"/>
</dbReference>
<dbReference type="GO" id="GO:0004140">
    <property type="term" value="F:dephospho-CoA kinase activity"/>
    <property type="evidence" value="ECO:0007669"/>
    <property type="project" value="InterPro"/>
</dbReference>
<sequence>MFIIGLTGGIATGKSTVSEIFKSHGVIVIDADFFARKVVEPGRKAWQKIRKEFGDEVFHPNGELNREALGNLIFNDRDKRFKLNQITHPEIYKEMLFAATKCFFRGEQFIVMDLPLLFESGKMLNYLHKTIVVHCEKDDQLSRLMARGEGMSRSAALSRIDAQMPLEQKCERANFVVFNSGTLEDTRNQVEGIISMLRQSRAHWKLRLLFVGLIASACYILKLLIWS</sequence>
<evidence type="ECO:0000256" key="4">
    <source>
        <dbReference type="ARBA" id="ARBA00044157"/>
    </source>
</evidence>